<keyword evidence="8" id="KW-1185">Reference proteome</keyword>
<sequence length="170" mass="18842">MNFLELAEKRYSVRKFSNTPVEREKLDMILQAGRLAPTAHNNQPQSILVLQSREALEKLKGCTRFHFDAPAALIVCSDQSLSWKRPYDNKDHGDIDASIVCAHMMLAAADLGLGTTWVCHYDPDAVIREFSLPENIVPSSILPLGYPADDAAPSARHADRKPLAGTVKFI</sequence>
<comment type="cofactor">
    <cofactor evidence="1">
        <name>FMN</name>
        <dbReference type="ChEBI" id="CHEBI:58210"/>
    </cofactor>
</comment>
<evidence type="ECO:0000256" key="3">
    <source>
        <dbReference type="ARBA" id="ARBA00022630"/>
    </source>
</evidence>
<dbReference type="RefSeq" id="WP_073079744.1">
    <property type="nucleotide sequence ID" value="NZ_FQXV01000009.1"/>
</dbReference>
<comment type="similarity">
    <text evidence="2">Belongs to the nitroreductase family.</text>
</comment>
<dbReference type="OrthoDB" id="9812105at2"/>
<dbReference type="Pfam" id="PF00881">
    <property type="entry name" value="Nitroreductase"/>
    <property type="match status" value="2"/>
</dbReference>
<evidence type="ECO:0000313" key="7">
    <source>
        <dbReference type="EMBL" id="SHI12829.1"/>
    </source>
</evidence>
<evidence type="ECO:0000256" key="1">
    <source>
        <dbReference type="ARBA" id="ARBA00001917"/>
    </source>
</evidence>
<dbReference type="PANTHER" id="PTHR43673:SF2">
    <property type="entry name" value="NITROREDUCTASE"/>
    <property type="match status" value="1"/>
</dbReference>
<reference evidence="7 8" key="1">
    <citation type="submission" date="2016-11" db="EMBL/GenBank/DDBJ databases">
        <authorList>
            <person name="Jaros S."/>
            <person name="Januszkiewicz K."/>
            <person name="Wedrychowicz H."/>
        </authorList>
    </citation>
    <scope>NUCLEOTIDE SEQUENCE [LARGE SCALE GENOMIC DNA]</scope>
    <source>
        <strain evidence="7 8">DSM 10068</strain>
    </source>
</reference>
<accession>A0A1M5YLL9</accession>
<gene>
    <name evidence="7" type="ORF">SAMN02745823_02624</name>
</gene>
<dbReference type="AlphaFoldDB" id="A0A1M5YLL9"/>
<proteinExistence type="inferred from homology"/>
<keyword evidence="4" id="KW-0288">FMN</keyword>
<evidence type="ECO:0000256" key="4">
    <source>
        <dbReference type="ARBA" id="ARBA00022643"/>
    </source>
</evidence>
<evidence type="ECO:0000313" key="8">
    <source>
        <dbReference type="Proteomes" id="UP000183995"/>
    </source>
</evidence>
<keyword evidence="3" id="KW-0285">Flavoprotein</keyword>
<name>A0A1M5YLL9_9FIRM</name>
<dbReference type="InterPro" id="IPR029479">
    <property type="entry name" value="Nitroreductase"/>
</dbReference>
<dbReference type="Gene3D" id="3.40.109.10">
    <property type="entry name" value="NADH Oxidase"/>
    <property type="match status" value="1"/>
</dbReference>
<dbReference type="Proteomes" id="UP000183995">
    <property type="component" value="Unassembled WGS sequence"/>
</dbReference>
<evidence type="ECO:0000259" key="6">
    <source>
        <dbReference type="Pfam" id="PF00881"/>
    </source>
</evidence>
<dbReference type="CDD" id="cd20609">
    <property type="entry name" value="nitroreductase"/>
    <property type="match status" value="1"/>
</dbReference>
<dbReference type="GO" id="GO:0016491">
    <property type="term" value="F:oxidoreductase activity"/>
    <property type="evidence" value="ECO:0007669"/>
    <property type="project" value="UniProtKB-KW"/>
</dbReference>
<protein>
    <submittedName>
        <fullName evidence="7">Nitroreductase</fullName>
    </submittedName>
</protein>
<evidence type="ECO:0000256" key="5">
    <source>
        <dbReference type="ARBA" id="ARBA00023002"/>
    </source>
</evidence>
<evidence type="ECO:0000256" key="2">
    <source>
        <dbReference type="ARBA" id="ARBA00007118"/>
    </source>
</evidence>
<organism evidence="7 8">
    <name type="scientific">Sporobacter termitidis DSM 10068</name>
    <dbReference type="NCBI Taxonomy" id="1123282"/>
    <lineage>
        <taxon>Bacteria</taxon>
        <taxon>Bacillati</taxon>
        <taxon>Bacillota</taxon>
        <taxon>Clostridia</taxon>
        <taxon>Eubacteriales</taxon>
        <taxon>Oscillospiraceae</taxon>
        <taxon>Sporobacter</taxon>
    </lineage>
</organism>
<feature type="domain" description="Nitroreductase" evidence="6">
    <location>
        <begin position="8"/>
        <end position="60"/>
    </location>
</feature>
<dbReference type="InterPro" id="IPR000415">
    <property type="entry name" value="Nitroreductase-like"/>
</dbReference>
<feature type="domain" description="Nitroreductase" evidence="6">
    <location>
        <begin position="67"/>
        <end position="146"/>
    </location>
</feature>
<dbReference type="SUPFAM" id="SSF55469">
    <property type="entry name" value="FMN-dependent nitroreductase-like"/>
    <property type="match status" value="1"/>
</dbReference>
<dbReference type="STRING" id="1123282.SAMN02745823_02624"/>
<keyword evidence="5" id="KW-0560">Oxidoreductase</keyword>
<dbReference type="EMBL" id="FQXV01000009">
    <property type="protein sequence ID" value="SHI12829.1"/>
    <property type="molecule type" value="Genomic_DNA"/>
</dbReference>
<dbReference type="PANTHER" id="PTHR43673">
    <property type="entry name" value="NAD(P)H NITROREDUCTASE YDGI-RELATED"/>
    <property type="match status" value="1"/>
</dbReference>